<keyword evidence="16" id="KW-0753">Steroid metabolism</keyword>
<dbReference type="Gene3D" id="3.40.50.300">
    <property type="entry name" value="P-loop containing nucleotide triphosphate hydrolases"/>
    <property type="match status" value="1"/>
</dbReference>
<dbReference type="KEGG" id="dci:103510739"/>
<dbReference type="GO" id="GO:0004631">
    <property type="term" value="F:phosphomevalonate kinase activity"/>
    <property type="evidence" value="ECO:0007669"/>
    <property type="project" value="UniProtKB-EC"/>
</dbReference>
<accession>A0A3Q0J1E9</accession>
<evidence type="ECO:0000256" key="14">
    <source>
        <dbReference type="ARBA" id="ARBA00023098"/>
    </source>
</evidence>
<keyword evidence="9 19" id="KW-0418">Kinase</keyword>
<sequence>MAVNFLSPANGKPVWIVSDMRRKSDLAWFQQHYSGVCRTVRIVCEDAIRVQRGWVFTQGIDDAETECDLDELPISDWTSLVKNNGTLQDISDQLQDIVNTATNCINSTS</sequence>
<evidence type="ECO:0000256" key="9">
    <source>
        <dbReference type="ARBA" id="ARBA00022777"/>
    </source>
</evidence>
<dbReference type="InterPro" id="IPR005919">
    <property type="entry name" value="Pmev_kin_anim"/>
</dbReference>
<evidence type="ECO:0000256" key="5">
    <source>
        <dbReference type="ARBA" id="ARBA00022516"/>
    </source>
</evidence>
<keyword evidence="12" id="KW-0752">Steroid biosynthesis</keyword>
<dbReference type="EC" id="2.7.4.2" evidence="3"/>
<keyword evidence="18" id="KW-1185">Reference proteome</keyword>
<dbReference type="GO" id="GO:0006695">
    <property type="term" value="P:cholesterol biosynthetic process"/>
    <property type="evidence" value="ECO:0007669"/>
    <property type="project" value="UniProtKB-KW"/>
</dbReference>
<keyword evidence="4" id="KW-0963">Cytoplasm</keyword>
<evidence type="ECO:0000256" key="12">
    <source>
        <dbReference type="ARBA" id="ARBA00022955"/>
    </source>
</evidence>
<protein>
    <recommendedName>
        <fullName evidence="17">Phosphomevalonate kinase</fullName>
        <ecNumber evidence="3">2.7.4.2</ecNumber>
    </recommendedName>
</protein>
<dbReference type="GO" id="GO:0005829">
    <property type="term" value="C:cytosol"/>
    <property type="evidence" value="ECO:0007669"/>
    <property type="project" value="UniProtKB-SubCell"/>
</dbReference>
<keyword evidence="15" id="KW-1207">Sterol metabolism</keyword>
<reference evidence="19" key="1">
    <citation type="submission" date="2025-08" db="UniProtKB">
        <authorList>
            <consortium name="RefSeq"/>
        </authorList>
    </citation>
    <scope>IDENTIFICATION</scope>
</reference>
<evidence type="ECO:0000256" key="17">
    <source>
        <dbReference type="ARBA" id="ARBA00034549"/>
    </source>
</evidence>
<name>A0A3Q0J1E9_DIACI</name>
<keyword evidence="7" id="KW-0808">Transferase</keyword>
<dbReference type="UniPathway" id="UPA00057">
    <property type="reaction ID" value="UER00099"/>
</dbReference>
<evidence type="ECO:0000256" key="2">
    <source>
        <dbReference type="ARBA" id="ARBA00005017"/>
    </source>
</evidence>
<dbReference type="AlphaFoldDB" id="A0A3Q0J1E9"/>
<dbReference type="PANTHER" id="PTHR13101">
    <property type="entry name" value="PHOSPHOMEVALONATE KINASE"/>
    <property type="match status" value="1"/>
</dbReference>
<evidence type="ECO:0000313" key="19">
    <source>
        <dbReference type="RefSeq" id="XP_026680525.1"/>
    </source>
</evidence>
<keyword evidence="13" id="KW-0756">Sterol biosynthesis</keyword>
<dbReference type="STRING" id="121845.A0A3Q0J1E9"/>
<dbReference type="Proteomes" id="UP000079169">
    <property type="component" value="Unplaced"/>
</dbReference>
<organism evidence="18 19">
    <name type="scientific">Diaphorina citri</name>
    <name type="common">Asian citrus psyllid</name>
    <dbReference type="NCBI Taxonomy" id="121845"/>
    <lineage>
        <taxon>Eukaryota</taxon>
        <taxon>Metazoa</taxon>
        <taxon>Ecdysozoa</taxon>
        <taxon>Arthropoda</taxon>
        <taxon>Hexapoda</taxon>
        <taxon>Insecta</taxon>
        <taxon>Pterygota</taxon>
        <taxon>Neoptera</taxon>
        <taxon>Paraneoptera</taxon>
        <taxon>Hemiptera</taxon>
        <taxon>Sternorrhyncha</taxon>
        <taxon>Psylloidea</taxon>
        <taxon>Psyllidae</taxon>
        <taxon>Diaphorininae</taxon>
        <taxon>Diaphorina</taxon>
    </lineage>
</organism>
<evidence type="ECO:0000256" key="16">
    <source>
        <dbReference type="ARBA" id="ARBA00023221"/>
    </source>
</evidence>
<evidence type="ECO:0000256" key="13">
    <source>
        <dbReference type="ARBA" id="ARBA00023011"/>
    </source>
</evidence>
<evidence type="ECO:0000256" key="3">
    <source>
        <dbReference type="ARBA" id="ARBA00012958"/>
    </source>
</evidence>
<dbReference type="GeneID" id="103510739"/>
<dbReference type="GO" id="GO:0005524">
    <property type="term" value="F:ATP binding"/>
    <property type="evidence" value="ECO:0007669"/>
    <property type="project" value="UniProtKB-KW"/>
</dbReference>
<keyword evidence="14" id="KW-0443">Lipid metabolism</keyword>
<evidence type="ECO:0000256" key="11">
    <source>
        <dbReference type="ARBA" id="ARBA00022840"/>
    </source>
</evidence>
<proteinExistence type="predicted"/>
<evidence type="ECO:0000256" key="7">
    <source>
        <dbReference type="ARBA" id="ARBA00022679"/>
    </source>
</evidence>
<comment type="subcellular location">
    <subcellularLocation>
        <location evidence="1">Cytoplasm</location>
        <location evidence="1">Cytosol</location>
    </subcellularLocation>
</comment>
<evidence type="ECO:0000256" key="4">
    <source>
        <dbReference type="ARBA" id="ARBA00022490"/>
    </source>
</evidence>
<evidence type="ECO:0000256" key="6">
    <source>
        <dbReference type="ARBA" id="ARBA00022548"/>
    </source>
</evidence>
<keyword evidence="6" id="KW-0153">Cholesterol metabolism</keyword>
<evidence type="ECO:0000256" key="10">
    <source>
        <dbReference type="ARBA" id="ARBA00022778"/>
    </source>
</evidence>
<keyword evidence="5" id="KW-0444">Lipid biosynthesis</keyword>
<keyword evidence="11" id="KW-0067">ATP-binding</keyword>
<comment type="pathway">
    <text evidence="2">Isoprenoid biosynthesis; isopentenyl diphosphate biosynthesis via mevalonate pathway; isopentenyl diphosphate from (R)-mevalonate: step 2/3.</text>
</comment>
<dbReference type="GO" id="GO:0019287">
    <property type="term" value="P:isopentenyl diphosphate biosynthetic process, mevalonate pathway"/>
    <property type="evidence" value="ECO:0007669"/>
    <property type="project" value="UniProtKB-UniPathway"/>
</dbReference>
<keyword evidence="8" id="KW-0547">Nucleotide-binding</keyword>
<evidence type="ECO:0000313" key="18">
    <source>
        <dbReference type="Proteomes" id="UP000079169"/>
    </source>
</evidence>
<evidence type="ECO:0000256" key="1">
    <source>
        <dbReference type="ARBA" id="ARBA00004514"/>
    </source>
</evidence>
<evidence type="ECO:0000256" key="8">
    <source>
        <dbReference type="ARBA" id="ARBA00022741"/>
    </source>
</evidence>
<dbReference type="RefSeq" id="XP_026680525.1">
    <property type="nucleotide sequence ID" value="XM_026824724.1"/>
</dbReference>
<gene>
    <name evidence="19" type="primary">LOC103510739</name>
</gene>
<dbReference type="PaxDb" id="121845-A0A3Q0J1E9"/>
<dbReference type="InterPro" id="IPR027417">
    <property type="entry name" value="P-loop_NTPase"/>
</dbReference>
<keyword evidence="10" id="KW-0152">Cholesterol biosynthesis</keyword>
<evidence type="ECO:0000256" key="15">
    <source>
        <dbReference type="ARBA" id="ARBA00023166"/>
    </source>
</evidence>
<dbReference type="PANTHER" id="PTHR13101:SF1">
    <property type="entry name" value="PHOSPHOMEVALONATE KINASE"/>
    <property type="match status" value="1"/>
</dbReference>